<organism evidence="6 7">
    <name type="scientific">Wenyingzhuangia fucanilytica</name>
    <dbReference type="NCBI Taxonomy" id="1790137"/>
    <lineage>
        <taxon>Bacteria</taxon>
        <taxon>Pseudomonadati</taxon>
        <taxon>Bacteroidota</taxon>
        <taxon>Flavobacteriia</taxon>
        <taxon>Flavobacteriales</taxon>
        <taxon>Flavobacteriaceae</taxon>
        <taxon>Wenyingzhuangia</taxon>
    </lineage>
</organism>
<evidence type="ECO:0000313" key="7">
    <source>
        <dbReference type="Proteomes" id="UP000092967"/>
    </source>
</evidence>
<name>A0A1B1Y3H5_9FLAO</name>
<keyword evidence="2 3" id="KW-0697">Rotamase</keyword>
<dbReference type="GO" id="GO:0003755">
    <property type="term" value="F:peptidyl-prolyl cis-trans isomerase activity"/>
    <property type="evidence" value="ECO:0007669"/>
    <property type="project" value="UniProtKB-UniRule"/>
</dbReference>
<dbReference type="PROSITE" id="PS51257">
    <property type="entry name" value="PROKAR_LIPOPROTEIN"/>
    <property type="match status" value="1"/>
</dbReference>
<dbReference type="InterPro" id="IPR001179">
    <property type="entry name" value="PPIase_FKBP_dom"/>
</dbReference>
<keyword evidence="7" id="KW-1185">Reference proteome</keyword>
<gene>
    <name evidence="6" type="ORF">AXE80_02985</name>
</gene>
<evidence type="ECO:0000313" key="6">
    <source>
        <dbReference type="EMBL" id="ANW95313.1"/>
    </source>
</evidence>
<dbReference type="Pfam" id="PF00254">
    <property type="entry name" value="FKBP_C"/>
    <property type="match status" value="1"/>
</dbReference>
<protein>
    <recommendedName>
        <fullName evidence="4">Peptidyl-prolyl cis-trans isomerase</fullName>
        <ecNumber evidence="4">5.2.1.8</ecNumber>
    </recommendedName>
</protein>
<dbReference type="EC" id="5.2.1.8" evidence="4"/>
<proteinExistence type="inferred from homology"/>
<dbReference type="KEGG" id="wfu:AXE80_02985"/>
<evidence type="ECO:0000256" key="3">
    <source>
        <dbReference type="PROSITE-ProRule" id="PRU00277"/>
    </source>
</evidence>
<dbReference type="STRING" id="1790137.AXE80_02985"/>
<comment type="catalytic activity">
    <reaction evidence="1 3 4">
        <text>[protein]-peptidylproline (omega=180) = [protein]-peptidylproline (omega=0)</text>
        <dbReference type="Rhea" id="RHEA:16237"/>
        <dbReference type="Rhea" id="RHEA-COMP:10747"/>
        <dbReference type="Rhea" id="RHEA-COMP:10748"/>
        <dbReference type="ChEBI" id="CHEBI:83833"/>
        <dbReference type="ChEBI" id="CHEBI:83834"/>
        <dbReference type="EC" id="5.2.1.8"/>
    </reaction>
</comment>
<dbReference type="PROSITE" id="PS50059">
    <property type="entry name" value="FKBP_PPIASE"/>
    <property type="match status" value="1"/>
</dbReference>
<dbReference type="InterPro" id="IPR046357">
    <property type="entry name" value="PPIase_dom_sf"/>
</dbReference>
<evidence type="ECO:0000259" key="5">
    <source>
        <dbReference type="PROSITE" id="PS50059"/>
    </source>
</evidence>
<keyword evidence="3 4" id="KW-0413">Isomerase</keyword>
<evidence type="ECO:0000256" key="1">
    <source>
        <dbReference type="ARBA" id="ARBA00000971"/>
    </source>
</evidence>
<dbReference type="OrthoDB" id="1424215at2"/>
<dbReference type="Proteomes" id="UP000092967">
    <property type="component" value="Chromosome"/>
</dbReference>
<sequence length="227" mass="25697">MNFKKICLALVASIIFSCTPDTIETFDHAAQYVTEKPIVDEYLATHYFDDVDKEIKEIDANQTALINDANLQALSTNYNDVDYVMYSYVYEQGQNEDVRDQNGNPRGEDAVVRDVVGSPDRDDLVNVAYKVFSLDGEVYEESKRSDGFLYLDSLIEGWRIGMAVFRGGYSNEDDSEVYREYTETGKGFMIIPSGLAYQNHGSGFIGQNEIIVFKIELRTVISYGEDL</sequence>
<dbReference type="Gene3D" id="3.10.50.40">
    <property type="match status" value="1"/>
</dbReference>
<feature type="domain" description="PPIase FKBP-type" evidence="5">
    <location>
        <begin position="122"/>
        <end position="221"/>
    </location>
</feature>
<evidence type="ECO:0000256" key="2">
    <source>
        <dbReference type="ARBA" id="ARBA00023110"/>
    </source>
</evidence>
<dbReference type="RefSeq" id="WP_068824413.1">
    <property type="nucleotide sequence ID" value="NZ_CP014224.1"/>
</dbReference>
<dbReference type="SUPFAM" id="SSF54534">
    <property type="entry name" value="FKBP-like"/>
    <property type="match status" value="1"/>
</dbReference>
<comment type="similarity">
    <text evidence="4">Belongs to the FKBP-type PPIase family.</text>
</comment>
<accession>A0A1B1Y3H5</accession>
<evidence type="ECO:0000256" key="4">
    <source>
        <dbReference type="RuleBase" id="RU003915"/>
    </source>
</evidence>
<dbReference type="AlphaFoldDB" id="A0A1B1Y3H5"/>
<reference evidence="6 7" key="1">
    <citation type="submission" date="2016-02" db="EMBL/GenBank/DDBJ databases">
        <authorList>
            <person name="Wen L."/>
            <person name="He K."/>
            <person name="Yang H."/>
        </authorList>
    </citation>
    <scope>NUCLEOTIDE SEQUENCE [LARGE SCALE GENOMIC DNA]</scope>
    <source>
        <strain evidence="6 7">CZ1127</strain>
    </source>
</reference>
<dbReference type="EMBL" id="CP014224">
    <property type="protein sequence ID" value="ANW95313.1"/>
    <property type="molecule type" value="Genomic_DNA"/>
</dbReference>